<sequence>MNDIAVRKIASNEDLEQAFYIRRKVFMEEQKVSEADEYDGLDESSTHFLAFSGSQPAGTARWRYVENSVKLERFAVLVSFRGKGVGKELLKKVMGDVLATVPLGTRVFLHAQIDVVPLYQSHGFVTVGEEFEECNIVHVEMEYDRNR</sequence>
<dbReference type="GO" id="GO:0016746">
    <property type="term" value="F:acyltransferase activity"/>
    <property type="evidence" value="ECO:0007669"/>
    <property type="project" value="UniProtKB-KW"/>
</dbReference>
<keyword evidence="2" id="KW-0012">Acyltransferase</keyword>
<evidence type="ECO:0000313" key="3">
    <source>
        <dbReference type="Proteomes" id="UP001302349"/>
    </source>
</evidence>
<keyword evidence="2" id="KW-0808">Transferase</keyword>
<dbReference type="PROSITE" id="PS51186">
    <property type="entry name" value="GNAT"/>
    <property type="match status" value="1"/>
</dbReference>
<evidence type="ECO:0000313" key="2">
    <source>
        <dbReference type="EMBL" id="WOK04843.1"/>
    </source>
</evidence>
<dbReference type="EC" id="2.3.1.-" evidence="2"/>
<evidence type="ECO:0000259" key="1">
    <source>
        <dbReference type="PROSITE" id="PS51186"/>
    </source>
</evidence>
<dbReference type="RefSeq" id="WP_317487643.1">
    <property type="nucleotide sequence ID" value="NZ_CP136051.1"/>
</dbReference>
<accession>A0ABZ0IIJ6</accession>
<name>A0ABZ0IIJ6_9BACT</name>
<dbReference type="Proteomes" id="UP001302349">
    <property type="component" value="Chromosome"/>
</dbReference>
<proteinExistence type="predicted"/>
<dbReference type="SUPFAM" id="SSF55729">
    <property type="entry name" value="Acyl-CoA N-acyltransferases (Nat)"/>
    <property type="match status" value="1"/>
</dbReference>
<gene>
    <name evidence="2" type="ORF">RT717_17305</name>
</gene>
<feature type="domain" description="N-acetyltransferase" evidence="1">
    <location>
        <begin position="4"/>
        <end position="146"/>
    </location>
</feature>
<dbReference type="InterPro" id="IPR000182">
    <property type="entry name" value="GNAT_dom"/>
</dbReference>
<dbReference type="InterPro" id="IPR016181">
    <property type="entry name" value="Acyl_CoA_acyltransferase"/>
</dbReference>
<dbReference type="Pfam" id="PF13673">
    <property type="entry name" value="Acetyltransf_10"/>
    <property type="match status" value="1"/>
</dbReference>
<dbReference type="EMBL" id="CP136051">
    <property type="protein sequence ID" value="WOK04843.1"/>
    <property type="molecule type" value="Genomic_DNA"/>
</dbReference>
<dbReference type="CDD" id="cd04301">
    <property type="entry name" value="NAT_SF"/>
    <property type="match status" value="1"/>
</dbReference>
<dbReference type="Gene3D" id="3.40.630.30">
    <property type="match status" value="1"/>
</dbReference>
<protein>
    <submittedName>
        <fullName evidence="2">GNAT family N-acetyltransferase</fullName>
        <ecNumber evidence="2">2.3.1.-</ecNumber>
    </submittedName>
</protein>
<organism evidence="2 3">
    <name type="scientific">Imperialibacter roseus</name>
    <dbReference type="NCBI Taxonomy" id="1324217"/>
    <lineage>
        <taxon>Bacteria</taxon>
        <taxon>Pseudomonadati</taxon>
        <taxon>Bacteroidota</taxon>
        <taxon>Cytophagia</taxon>
        <taxon>Cytophagales</taxon>
        <taxon>Flammeovirgaceae</taxon>
        <taxon>Imperialibacter</taxon>
    </lineage>
</organism>
<reference evidence="2 3" key="1">
    <citation type="journal article" date="2023" name="Microbiol. Resour. Announc.">
        <title>Complete Genome Sequence of Imperialibacter roseus strain P4T.</title>
        <authorList>
            <person name="Tizabi D.R."/>
            <person name="Bachvaroff T."/>
            <person name="Hill R.T."/>
        </authorList>
    </citation>
    <scope>NUCLEOTIDE SEQUENCE [LARGE SCALE GENOMIC DNA]</scope>
    <source>
        <strain evidence="2 3">P4T</strain>
    </source>
</reference>
<keyword evidence="3" id="KW-1185">Reference proteome</keyword>